<evidence type="ECO:0000313" key="2">
    <source>
        <dbReference type="Proteomes" id="UP000663844"/>
    </source>
</evidence>
<sequence>LRKIGYKVVQVPIKNCQLNENETIMSLAIPLPVHEISVQLVLLGLKSVGAVRIGITGPSAQDNDGRFKIMELNFASTFVSSSLDEVLAESTTFPITLTKVVNQTDPLASDGLSTYGGIFSSAFNVNSDILFTNETRYTFIYRTATNITVTTTEDNFYVSNLQQPIARQTEIIFHNLLFTIVILKVFGVV</sequence>
<proteinExistence type="predicted"/>
<protein>
    <submittedName>
        <fullName evidence="1">Uncharacterized protein</fullName>
    </submittedName>
</protein>
<gene>
    <name evidence="1" type="ORF">OXD698_LOCUS48961</name>
</gene>
<reference evidence="1" key="1">
    <citation type="submission" date="2021-02" db="EMBL/GenBank/DDBJ databases">
        <authorList>
            <person name="Nowell W R."/>
        </authorList>
    </citation>
    <scope>NUCLEOTIDE SEQUENCE</scope>
</reference>
<dbReference type="Proteomes" id="UP000663844">
    <property type="component" value="Unassembled WGS sequence"/>
</dbReference>
<feature type="non-terminal residue" evidence="1">
    <location>
        <position position="189"/>
    </location>
</feature>
<feature type="non-terminal residue" evidence="1">
    <location>
        <position position="1"/>
    </location>
</feature>
<evidence type="ECO:0000313" key="1">
    <source>
        <dbReference type="EMBL" id="CAF4354532.1"/>
    </source>
</evidence>
<organism evidence="1 2">
    <name type="scientific">Adineta steineri</name>
    <dbReference type="NCBI Taxonomy" id="433720"/>
    <lineage>
        <taxon>Eukaryota</taxon>
        <taxon>Metazoa</taxon>
        <taxon>Spiralia</taxon>
        <taxon>Gnathifera</taxon>
        <taxon>Rotifera</taxon>
        <taxon>Eurotatoria</taxon>
        <taxon>Bdelloidea</taxon>
        <taxon>Adinetida</taxon>
        <taxon>Adinetidae</taxon>
        <taxon>Adineta</taxon>
    </lineage>
</organism>
<comment type="caution">
    <text evidence="1">The sequence shown here is derived from an EMBL/GenBank/DDBJ whole genome shotgun (WGS) entry which is preliminary data.</text>
</comment>
<dbReference type="AlphaFoldDB" id="A0A820LE37"/>
<name>A0A820LE37_9BILA</name>
<dbReference type="EMBL" id="CAJOAZ010021292">
    <property type="protein sequence ID" value="CAF4354532.1"/>
    <property type="molecule type" value="Genomic_DNA"/>
</dbReference>
<accession>A0A820LE37</accession>